<dbReference type="VEuPathDB" id="MicrosporidiaDB:G9O61_00g004840"/>
<reference evidence="9 10" key="1">
    <citation type="journal article" date="2015" name="Environ. Microbiol.">
        <title>Genome analyses suggest the presence of polyploidy and recent human-driven expansions in eight global populations of the honeybee pathogen Nosema ceranae.</title>
        <authorList>
            <person name="Pelin A."/>
            <person name="Selman M."/>
            <person name="Aris-Brosou S."/>
            <person name="Farinelli L."/>
            <person name="Corradi N."/>
        </authorList>
    </citation>
    <scope>NUCLEOTIDE SEQUENCE [LARGE SCALE GENOMIC DNA]</scope>
    <source>
        <strain evidence="9 10">PA08 1199</strain>
    </source>
</reference>
<evidence type="ECO:0000313" key="9">
    <source>
        <dbReference type="EMBL" id="KKO75937.1"/>
    </source>
</evidence>
<keyword evidence="2 7" id="KW-0378">Hydrolase</keyword>
<evidence type="ECO:0000259" key="8">
    <source>
        <dbReference type="PROSITE" id="PS51084"/>
    </source>
</evidence>
<comment type="caution">
    <text evidence="9">The sequence shown here is derived from an EMBL/GenBank/DDBJ whole genome shotgun (WGS) entry which is preliminary data.</text>
</comment>
<dbReference type="VEuPathDB" id="MicrosporidiaDB:NCER_100351"/>
<dbReference type="GO" id="GO:0047710">
    <property type="term" value="F:bis(5'-adenosyl)-triphosphatase activity"/>
    <property type="evidence" value="ECO:0007669"/>
    <property type="project" value="UniProtKB-UniRule"/>
</dbReference>
<evidence type="ECO:0000256" key="1">
    <source>
        <dbReference type="ARBA" id="ARBA00022741"/>
    </source>
</evidence>
<dbReference type="FunFam" id="3.30.428.10:FF:000011">
    <property type="entry name" value="Fragile histidine triad"/>
    <property type="match status" value="1"/>
</dbReference>
<dbReference type="EC" id="3.6.1.29" evidence="7"/>
<feature type="site" description="Important for induction of apoptosis" evidence="5">
    <location>
        <position position="110"/>
    </location>
</feature>
<evidence type="ECO:0000256" key="3">
    <source>
        <dbReference type="PIRSR" id="PIRSR639383-1"/>
    </source>
</evidence>
<sequence length="148" mass="17153">MKFGSNYIPEEHIIVKTKYSFIFTNLRPFLPYHILVSPISQKQFLSDLSKEEYIDLFECVRLSLKSLSLYGTSFTVSCQDGKEAGQSVPHVHIHIVPRNKNDLEDNDLIYAKGALDIIRSDRTFEEMAEEALLLRKDFSKFFTHCDDN</sequence>
<dbReference type="InterPro" id="IPR019808">
    <property type="entry name" value="Histidine_triad_CS"/>
</dbReference>
<feature type="active site" description="Tele-AMP-histidine intermediate" evidence="3">
    <location>
        <position position="92"/>
    </location>
</feature>
<dbReference type="InterPro" id="IPR039383">
    <property type="entry name" value="FHIT"/>
</dbReference>
<evidence type="ECO:0000256" key="2">
    <source>
        <dbReference type="ARBA" id="ARBA00022801"/>
    </source>
</evidence>
<keyword evidence="10" id="KW-1185">Reference proteome</keyword>
<protein>
    <recommendedName>
        <fullName evidence="7">Bis(5'-adenosyl)-triphosphatase</fullName>
        <ecNumber evidence="7">3.6.1.29</ecNumber>
    </recommendedName>
</protein>
<dbReference type="InterPro" id="IPR011146">
    <property type="entry name" value="HIT-like"/>
</dbReference>
<dbReference type="GeneID" id="36321567"/>
<feature type="binding site" evidence="4">
    <location>
        <position position="25"/>
    </location>
    <ligand>
        <name>substrate</name>
    </ligand>
</feature>
<dbReference type="Gene3D" id="3.30.428.10">
    <property type="entry name" value="HIT-like"/>
    <property type="match status" value="1"/>
</dbReference>
<evidence type="ECO:0000256" key="5">
    <source>
        <dbReference type="PIRSR" id="PIRSR639383-3"/>
    </source>
</evidence>
<keyword evidence="1 7" id="KW-0547">Nucleotide-binding</keyword>
<dbReference type="PANTHER" id="PTHR46243">
    <property type="entry name" value="BIS(5'-ADENOSYL)-TRIPHOSPHATASE"/>
    <property type="match status" value="1"/>
</dbReference>
<dbReference type="AlphaFoldDB" id="A0A0F9YTX4"/>
<gene>
    <name evidence="9" type="ORF">AAJ76_900062461</name>
</gene>
<evidence type="ECO:0000256" key="4">
    <source>
        <dbReference type="PIRSR" id="PIRSR639383-2"/>
    </source>
</evidence>
<dbReference type="SUPFAM" id="SSF54197">
    <property type="entry name" value="HIT-like"/>
    <property type="match status" value="1"/>
</dbReference>
<feature type="binding site" evidence="4">
    <location>
        <position position="94"/>
    </location>
    <ligand>
        <name>substrate</name>
    </ligand>
</feature>
<proteinExistence type="predicted"/>
<name>A0A0F9YTX4_9MICR</name>
<dbReference type="InterPro" id="IPR036265">
    <property type="entry name" value="HIT-like_sf"/>
</dbReference>
<dbReference type="PANTHER" id="PTHR46243:SF1">
    <property type="entry name" value="BIS(5'-ADENOSYL)-TRIPHOSPHATASE"/>
    <property type="match status" value="1"/>
</dbReference>
<dbReference type="PROSITE" id="PS51084">
    <property type="entry name" value="HIT_2"/>
    <property type="match status" value="1"/>
</dbReference>
<accession>A0A0F9YTX4</accession>
<dbReference type="RefSeq" id="XP_024331679.1">
    <property type="nucleotide sequence ID" value="XM_024476612.1"/>
</dbReference>
<dbReference type="OrthoDB" id="680339at2759"/>
<dbReference type="Pfam" id="PF01230">
    <property type="entry name" value="HIT"/>
    <property type="match status" value="1"/>
</dbReference>
<comment type="cofactor">
    <cofactor evidence="7">
        <name>Mn(2+)</name>
        <dbReference type="ChEBI" id="CHEBI:29035"/>
    </cofactor>
</comment>
<dbReference type="VEuPathDB" id="MicrosporidiaDB:AAJ76_900062461"/>
<dbReference type="CDD" id="cd01275">
    <property type="entry name" value="FHIT"/>
    <property type="match status" value="1"/>
</dbReference>
<feature type="short sequence motif" description="Histidine triad motif" evidence="6">
    <location>
        <begin position="90"/>
        <end position="94"/>
    </location>
</feature>
<evidence type="ECO:0000313" key="10">
    <source>
        <dbReference type="Proteomes" id="UP000034350"/>
    </source>
</evidence>
<dbReference type="EMBL" id="JPQZ01000009">
    <property type="protein sequence ID" value="KKO75937.1"/>
    <property type="molecule type" value="Genomic_DNA"/>
</dbReference>
<dbReference type="Proteomes" id="UP000034350">
    <property type="component" value="Unassembled WGS sequence"/>
</dbReference>
<dbReference type="InterPro" id="IPR051884">
    <property type="entry name" value="Bis(5'-adenosyl)-TPase_reg"/>
</dbReference>
<feature type="binding site" evidence="4">
    <location>
        <position position="79"/>
    </location>
    <ligand>
        <name>substrate</name>
    </ligand>
</feature>
<dbReference type="PROSITE" id="PS00892">
    <property type="entry name" value="HIT_1"/>
    <property type="match status" value="1"/>
</dbReference>
<feature type="domain" description="HIT" evidence="8">
    <location>
        <begin position="1"/>
        <end position="105"/>
    </location>
</feature>
<comment type="catalytic activity">
    <reaction evidence="7">
        <text>P(1),P(3)-bis(5'-adenosyl) triphosphate + H2O = AMP + ADP + 2 H(+)</text>
        <dbReference type="Rhea" id="RHEA:13893"/>
        <dbReference type="ChEBI" id="CHEBI:15377"/>
        <dbReference type="ChEBI" id="CHEBI:15378"/>
        <dbReference type="ChEBI" id="CHEBI:58529"/>
        <dbReference type="ChEBI" id="CHEBI:456215"/>
        <dbReference type="ChEBI" id="CHEBI:456216"/>
        <dbReference type="EC" id="3.6.1.29"/>
    </reaction>
</comment>
<dbReference type="GO" id="GO:0000166">
    <property type="term" value="F:nucleotide binding"/>
    <property type="evidence" value="ECO:0007669"/>
    <property type="project" value="UniProtKB-KW"/>
</dbReference>
<evidence type="ECO:0000256" key="7">
    <source>
        <dbReference type="RuleBase" id="RU366076"/>
    </source>
</evidence>
<evidence type="ECO:0000256" key="6">
    <source>
        <dbReference type="PROSITE-ProRule" id="PRU00464"/>
    </source>
</evidence>
<feature type="binding site" evidence="4">
    <location>
        <begin position="85"/>
        <end position="88"/>
    </location>
    <ligand>
        <name>substrate</name>
    </ligand>
</feature>
<organism evidence="9 10">
    <name type="scientific">Vairimorpha ceranae</name>
    <dbReference type="NCBI Taxonomy" id="40302"/>
    <lineage>
        <taxon>Eukaryota</taxon>
        <taxon>Fungi</taxon>
        <taxon>Fungi incertae sedis</taxon>
        <taxon>Microsporidia</taxon>
        <taxon>Nosematidae</taxon>
        <taxon>Vairimorpha</taxon>
    </lineage>
</organism>